<evidence type="ECO:0000256" key="2">
    <source>
        <dbReference type="ARBA" id="ARBA00006278"/>
    </source>
</evidence>
<evidence type="ECO:0000256" key="3">
    <source>
        <dbReference type="ARBA" id="ARBA00012668"/>
    </source>
</evidence>
<keyword evidence="8 14" id="KW-1133">Transmembrane helix</keyword>
<keyword evidence="17" id="KW-1185">Reference proteome</keyword>
<name>A0ABR3FX44_9AGAR</name>
<dbReference type="CDD" id="cd06186">
    <property type="entry name" value="NOX_Duox_like_FAD_NADP"/>
    <property type="match status" value="1"/>
</dbReference>
<dbReference type="Proteomes" id="UP001465976">
    <property type="component" value="Unassembled WGS sequence"/>
</dbReference>
<feature type="domain" description="FAD-binding FR-type" evidence="15">
    <location>
        <begin position="354"/>
        <end position="470"/>
    </location>
</feature>
<dbReference type="Pfam" id="PF08022">
    <property type="entry name" value="FAD_binding_8"/>
    <property type="match status" value="1"/>
</dbReference>
<keyword evidence="5" id="KW-1003">Cell membrane</keyword>
<comment type="subcellular location">
    <subcellularLocation>
        <location evidence="1">Cell membrane</location>
        <topology evidence="1">Multi-pass membrane protein</topology>
    </subcellularLocation>
</comment>
<keyword evidence="7" id="KW-0249">Electron transport</keyword>
<dbReference type="InterPro" id="IPR013112">
    <property type="entry name" value="FAD-bd_8"/>
</dbReference>
<evidence type="ECO:0000256" key="7">
    <source>
        <dbReference type="ARBA" id="ARBA00022982"/>
    </source>
</evidence>
<dbReference type="InterPro" id="IPR013130">
    <property type="entry name" value="Fe3_Rdtase_TM_dom"/>
</dbReference>
<keyword evidence="6 14" id="KW-0812">Transmembrane</keyword>
<accession>A0ABR3FX44</accession>
<evidence type="ECO:0000256" key="4">
    <source>
        <dbReference type="ARBA" id="ARBA00022448"/>
    </source>
</evidence>
<evidence type="ECO:0000256" key="12">
    <source>
        <dbReference type="ARBA" id="ARBA00023180"/>
    </source>
</evidence>
<proteinExistence type="inferred from homology"/>
<dbReference type="EC" id="1.16.1.9" evidence="3"/>
<dbReference type="InterPro" id="IPR051410">
    <property type="entry name" value="Ferric/Cupric_Reductase"/>
</dbReference>
<keyword evidence="11 14" id="KW-0472">Membrane</keyword>
<organism evidence="16 17">
    <name type="scientific">Marasmius crinis-equi</name>
    <dbReference type="NCBI Taxonomy" id="585013"/>
    <lineage>
        <taxon>Eukaryota</taxon>
        <taxon>Fungi</taxon>
        <taxon>Dikarya</taxon>
        <taxon>Basidiomycota</taxon>
        <taxon>Agaricomycotina</taxon>
        <taxon>Agaricomycetes</taxon>
        <taxon>Agaricomycetidae</taxon>
        <taxon>Agaricales</taxon>
        <taxon>Marasmiineae</taxon>
        <taxon>Marasmiaceae</taxon>
        <taxon>Marasmius</taxon>
    </lineage>
</organism>
<feature type="transmembrane region" description="Helical" evidence="14">
    <location>
        <begin position="59"/>
        <end position="79"/>
    </location>
</feature>
<dbReference type="PROSITE" id="PS51384">
    <property type="entry name" value="FAD_FR"/>
    <property type="match status" value="1"/>
</dbReference>
<dbReference type="SFLD" id="SFLDG01168">
    <property type="entry name" value="Ferric_reductase_subgroup_(FRE"/>
    <property type="match status" value="1"/>
</dbReference>
<evidence type="ECO:0000259" key="15">
    <source>
        <dbReference type="PROSITE" id="PS51384"/>
    </source>
</evidence>
<feature type="transmembrane region" description="Helical" evidence="14">
    <location>
        <begin position="288"/>
        <end position="306"/>
    </location>
</feature>
<evidence type="ECO:0000313" key="17">
    <source>
        <dbReference type="Proteomes" id="UP001465976"/>
    </source>
</evidence>
<sequence>MSPYYAAMGTLAGRAAVAASNGTSAGAGSSASTNASGASASGAKAAAGGKGPKVDSELLMYHISLFILALLAVVVVVRLPRAIGRFSRAAEWTKGHVFGSKSFSNNTVRRVQWTHDSGPYTGGDYSSDSSHDMYGKEAQLQRVDNKGIPIATSYPPHFASTPAAFRPITTLLHTRVHPGVSISHLVVMAIYLAILVYPSFYKTNAFTDPKRFGWIAVAQYPFVYAFGTKNNMIGMVLAVGYEKINFIHRFAGRLAILAANVHGIGYLYKFTAAGTFQESIAKPANYWGLIALICMDCLFFFSTAFWRQKAYNIFISTHVSSLILLFPATIYHKETTMYWVFATVGIYGLDAVICRTIKTRIATASILPLPELGVTRVEVPWINSGWRAGQHVRVRVFSSGMGLFGWSEVHPFTIASTTGGPDGLVLMCKKAGSWTNKLYNIAMESKGLSPDGQGRVKMMIEGPYGGPGHRVFSSFSAAVFIAGGSGITFSLSAVQELVRQDLAGQSRIKLIHLVWTVQDPSALVPLLPQFQALVQESIFTPIRISVFYTRAPTGKFPFSDDFFARSPYISLSPGRPKMEVFVESAVDNTLALASRSGEQEPNCGVIVGVCGPVALADGVFRSVGRVDRFKRDKVGGIEVHEETFGW</sequence>
<comment type="caution">
    <text evidence="16">The sequence shown here is derived from an EMBL/GenBank/DDBJ whole genome shotgun (WGS) entry which is preliminary data.</text>
</comment>
<gene>
    <name evidence="16" type="ORF">V5O48_002138</name>
</gene>
<reference evidence="16 17" key="1">
    <citation type="submission" date="2024-02" db="EMBL/GenBank/DDBJ databases">
        <title>A draft genome for the cacao thread blight pathogen Marasmius crinis-equi.</title>
        <authorList>
            <person name="Cohen S.P."/>
            <person name="Baruah I.K."/>
            <person name="Amoako-Attah I."/>
            <person name="Bukari Y."/>
            <person name="Meinhardt L.W."/>
            <person name="Bailey B.A."/>
        </authorList>
    </citation>
    <scope>NUCLEOTIDE SEQUENCE [LARGE SCALE GENOMIC DNA]</scope>
    <source>
        <strain evidence="16 17">GH-76</strain>
    </source>
</reference>
<dbReference type="EMBL" id="JBAHYK010000045">
    <property type="protein sequence ID" value="KAL0579891.1"/>
    <property type="molecule type" value="Genomic_DNA"/>
</dbReference>
<evidence type="ECO:0000256" key="13">
    <source>
        <dbReference type="ARBA" id="ARBA00048483"/>
    </source>
</evidence>
<evidence type="ECO:0000256" key="11">
    <source>
        <dbReference type="ARBA" id="ARBA00023136"/>
    </source>
</evidence>
<evidence type="ECO:0000256" key="8">
    <source>
        <dbReference type="ARBA" id="ARBA00022989"/>
    </source>
</evidence>
<evidence type="ECO:0000256" key="1">
    <source>
        <dbReference type="ARBA" id="ARBA00004651"/>
    </source>
</evidence>
<evidence type="ECO:0000256" key="9">
    <source>
        <dbReference type="ARBA" id="ARBA00023002"/>
    </source>
</evidence>
<dbReference type="PANTHER" id="PTHR32361">
    <property type="entry name" value="FERRIC/CUPRIC REDUCTASE TRANSMEMBRANE COMPONENT"/>
    <property type="match status" value="1"/>
</dbReference>
<feature type="transmembrane region" description="Helical" evidence="14">
    <location>
        <begin position="250"/>
        <end position="268"/>
    </location>
</feature>
<dbReference type="SUPFAM" id="SSF63380">
    <property type="entry name" value="Riboflavin synthase domain-like"/>
    <property type="match status" value="1"/>
</dbReference>
<evidence type="ECO:0000313" key="16">
    <source>
        <dbReference type="EMBL" id="KAL0579891.1"/>
    </source>
</evidence>
<comment type="similarity">
    <text evidence="2">Belongs to the ferric reductase (FRE) family.</text>
</comment>
<dbReference type="InterPro" id="IPR039261">
    <property type="entry name" value="FNR_nucleotide-bd"/>
</dbReference>
<dbReference type="InterPro" id="IPR013121">
    <property type="entry name" value="Fe_red_NAD-bd_6"/>
</dbReference>
<protein>
    <recommendedName>
        <fullName evidence="3">ferric-chelate reductase (NADPH)</fullName>
        <ecNumber evidence="3">1.16.1.9</ecNumber>
    </recommendedName>
</protein>
<dbReference type="PANTHER" id="PTHR32361:SF9">
    <property type="entry name" value="FERRIC REDUCTASE TRANSMEMBRANE COMPONENT 3-RELATED"/>
    <property type="match status" value="1"/>
</dbReference>
<keyword evidence="9" id="KW-0560">Oxidoreductase</keyword>
<dbReference type="InterPro" id="IPR017927">
    <property type="entry name" value="FAD-bd_FR_type"/>
</dbReference>
<evidence type="ECO:0000256" key="5">
    <source>
        <dbReference type="ARBA" id="ARBA00022475"/>
    </source>
</evidence>
<dbReference type="SUPFAM" id="SSF52343">
    <property type="entry name" value="Ferredoxin reductase-like, C-terminal NADP-linked domain"/>
    <property type="match status" value="1"/>
</dbReference>
<feature type="transmembrane region" description="Helical" evidence="14">
    <location>
        <begin position="337"/>
        <end position="357"/>
    </location>
</feature>
<feature type="transmembrane region" description="Helical" evidence="14">
    <location>
        <begin position="212"/>
        <end position="238"/>
    </location>
</feature>
<dbReference type="Pfam" id="PF08030">
    <property type="entry name" value="NAD_binding_6"/>
    <property type="match status" value="1"/>
</dbReference>
<keyword evidence="12" id="KW-0325">Glycoprotein</keyword>
<comment type="catalytic activity">
    <reaction evidence="13">
        <text>2 a Fe(II)-siderophore + NADP(+) + H(+) = 2 a Fe(III)-siderophore + NADPH</text>
        <dbReference type="Rhea" id="RHEA:28795"/>
        <dbReference type="Rhea" id="RHEA-COMP:11342"/>
        <dbReference type="Rhea" id="RHEA-COMP:11344"/>
        <dbReference type="ChEBI" id="CHEBI:15378"/>
        <dbReference type="ChEBI" id="CHEBI:29033"/>
        <dbReference type="ChEBI" id="CHEBI:29034"/>
        <dbReference type="ChEBI" id="CHEBI:57783"/>
        <dbReference type="ChEBI" id="CHEBI:58349"/>
        <dbReference type="EC" id="1.16.1.9"/>
    </reaction>
</comment>
<evidence type="ECO:0000256" key="6">
    <source>
        <dbReference type="ARBA" id="ARBA00022692"/>
    </source>
</evidence>
<keyword evidence="10" id="KW-0406">Ion transport</keyword>
<keyword evidence="4" id="KW-0813">Transport</keyword>
<dbReference type="InterPro" id="IPR017938">
    <property type="entry name" value="Riboflavin_synthase-like_b-brl"/>
</dbReference>
<evidence type="ECO:0000256" key="14">
    <source>
        <dbReference type="SAM" id="Phobius"/>
    </source>
</evidence>
<dbReference type="SFLD" id="SFLDS00052">
    <property type="entry name" value="Ferric_Reductase_Domain"/>
    <property type="match status" value="1"/>
</dbReference>
<feature type="transmembrane region" description="Helical" evidence="14">
    <location>
        <begin position="313"/>
        <end position="331"/>
    </location>
</feature>
<feature type="transmembrane region" description="Helical" evidence="14">
    <location>
        <begin position="182"/>
        <end position="200"/>
    </location>
</feature>
<dbReference type="Gene3D" id="3.40.50.80">
    <property type="entry name" value="Nucleotide-binding domain of ferredoxin-NADP reductase (FNR) module"/>
    <property type="match status" value="1"/>
</dbReference>
<dbReference type="Pfam" id="PF01794">
    <property type="entry name" value="Ferric_reduct"/>
    <property type="match status" value="1"/>
</dbReference>
<evidence type="ECO:0000256" key="10">
    <source>
        <dbReference type="ARBA" id="ARBA00023065"/>
    </source>
</evidence>